<dbReference type="Proteomes" id="UP000827872">
    <property type="component" value="Linkage Group LG08"/>
</dbReference>
<reference evidence="1" key="1">
    <citation type="submission" date="2021-08" db="EMBL/GenBank/DDBJ databases">
        <title>The first chromosome-level gecko genome reveals the dynamic sex chromosomes of Neotropical dwarf geckos (Sphaerodactylidae: Sphaerodactylus).</title>
        <authorList>
            <person name="Pinto B.J."/>
            <person name="Keating S.E."/>
            <person name="Gamble T."/>
        </authorList>
    </citation>
    <scope>NUCLEOTIDE SEQUENCE</scope>
    <source>
        <strain evidence="1">TG3544</strain>
    </source>
</reference>
<comment type="caution">
    <text evidence="1">The sequence shown here is derived from an EMBL/GenBank/DDBJ whole genome shotgun (WGS) entry which is preliminary data.</text>
</comment>
<evidence type="ECO:0000313" key="2">
    <source>
        <dbReference type="Proteomes" id="UP000827872"/>
    </source>
</evidence>
<gene>
    <name evidence="1" type="ORF">K3G42_015253</name>
</gene>
<keyword evidence="2" id="KW-1185">Reference proteome</keyword>
<accession>A0ACB8F933</accession>
<protein>
    <submittedName>
        <fullName evidence="1">Uncharacterized protein</fullName>
    </submittedName>
</protein>
<dbReference type="EMBL" id="CM037621">
    <property type="protein sequence ID" value="KAH8001753.1"/>
    <property type="molecule type" value="Genomic_DNA"/>
</dbReference>
<proteinExistence type="predicted"/>
<sequence>MKQQVSEVSSGTGAQQKEEAGEQERRVDKLDEEAVTQKSNTDIAVCGTTREALASNSSGQSGIVQCLNTPRLLVALLAASPADWRGWEASGCHCQTTL</sequence>
<name>A0ACB8F933_9SAUR</name>
<evidence type="ECO:0000313" key="1">
    <source>
        <dbReference type="EMBL" id="KAH8001753.1"/>
    </source>
</evidence>
<organism evidence="1 2">
    <name type="scientific">Sphaerodactylus townsendi</name>
    <dbReference type="NCBI Taxonomy" id="933632"/>
    <lineage>
        <taxon>Eukaryota</taxon>
        <taxon>Metazoa</taxon>
        <taxon>Chordata</taxon>
        <taxon>Craniata</taxon>
        <taxon>Vertebrata</taxon>
        <taxon>Euteleostomi</taxon>
        <taxon>Lepidosauria</taxon>
        <taxon>Squamata</taxon>
        <taxon>Bifurcata</taxon>
        <taxon>Gekkota</taxon>
        <taxon>Sphaerodactylidae</taxon>
        <taxon>Sphaerodactylus</taxon>
    </lineage>
</organism>